<evidence type="ECO:0000313" key="1">
    <source>
        <dbReference type="EMBL" id="PND39974.1"/>
    </source>
</evidence>
<keyword evidence="2" id="KW-1185">Reference proteome</keyword>
<organism evidence="1 2">
    <name type="scientific">Kinneretia aquatilis</name>
    <dbReference type="NCBI Taxonomy" id="2070761"/>
    <lineage>
        <taxon>Bacteria</taxon>
        <taxon>Pseudomonadati</taxon>
        <taxon>Pseudomonadota</taxon>
        <taxon>Betaproteobacteria</taxon>
        <taxon>Burkholderiales</taxon>
        <taxon>Sphaerotilaceae</taxon>
        <taxon>Roseateles</taxon>
    </lineage>
</organism>
<dbReference type="AlphaFoldDB" id="A0A2N8L2N7"/>
<name>A0A2N8L2N7_9BURK</name>
<dbReference type="OrthoDB" id="8901448at2"/>
<proteinExistence type="predicted"/>
<sequence length="170" mass="18651">MAEVPAPTLPELEAALAQMVQERYPHAESDDEAELQAMAARDCEYLLTRIRILEAELIQANDEVQWIAPGHRSSPAQALKRIKALCTRFPDLFSAMLVVAVTHPAVAKEMLAPAIKQFRRDTDTLSVEDMSGLLVALNNGAQQAFEAVLRTRKNAERKGGGGGAMAWVRD</sequence>
<dbReference type="Proteomes" id="UP000235916">
    <property type="component" value="Unassembled WGS sequence"/>
</dbReference>
<evidence type="ECO:0000313" key="2">
    <source>
        <dbReference type="Proteomes" id="UP000235916"/>
    </source>
</evidence>
<reference evidence="1 2" key="1">
    <citation type="submission" date="2018-01" db="EMBL/GenBank/DDBJ databases">
        <title>Draft genome sequence of Paucibacter aquatile CR182 isolated from freshwater of the Nakdong River.</title>
        <authorList>
            <person name="Choi A."/>
            <person name="Chung E.J."/>
        </authorList>
    </citation>
    <scope>NUCLEOTIDE SEQUENCE [LARGE SCALE GENOMIC DNA]</scope>
    <source>
        <strain evidence="1 2">CR182</strain>
    </source>
</reference>
<dbReference type="RefSeq" id="WP_102766108.1">
    <property type="nucleotide sequence ID" value="NZ_POSP01000001.1"/>
</dbReference>
<accession>A0A2N8L2N7</accession>
<gene>
    <name evidence="1" type="ORF">C1O66_00790</name>
</gene>
<protein>
    <submittedName>
        <fullName evidence="1">Uncharacterized protein</fullName>
    </submittedName>
</protein>
<dbReference type="EMBL" id="POSP01000001">
    <property type="protein sequence ID" value="PND39974.1"/>
    <property type="molecule type" value="Genomic_DNA"/>
</dbReference>
<comment type="caution">
    <text evidence="1">The sequence shown here is derived from an EMBL/GenBank/DDBJ whole genome shotgun (WGS) entry which is preliminary data.</text>
</comment>